<dbReference type="CDD" id="cd12455">
    <property type="entry name" value="RRM_like_Smg4_UPF3"/>
    <property type="match status" value="1"/>
</dbReference>
<accession>A0A5A7QKP5</accession>
<dbReference type="InterPro" id="IPR012677">
    <property type="entry name" value="Nucleotide-bd_a/b_plait_sf"/>
</dbReference>
<dbReference type="PANTHER" id="PTHR13112:SF0">
    <property type="entry name" value="FI21285P1"/>
    <property type="match status" value="1"/>
</dbReference>
<evidence type="ECO:0000313" key="8">
    <source>
        <dbReference type="Proteomes" id="UP000325081"/>
    </source>
</evidence>
<evidence type="ECO:0000256" key="4">
    <source>
        <dbReference type="ARBA" id="ARBA00023242"/>
    </source>
</evidence>
<dbReference type="GO" id="GO:0045727">
    <property type="term" value="P:positive regulation of translation"/>
    <property type="evidence" value="ECO:0007669"/>
    <property type="project" value="TreeGrafter"/>
</dbReference>
<sequence>MATWKSEFQEFVLGFSFYMKGLLDRTKVVLRHLPPTISQSNLVEHIDSRFSGRYGWLAFRPGKSSTKHLTHSRAYIDFIRPEDVIEFAEFFNGHVFVNEKGSQFKAIVEYAPSQRIPKQWSKKDGREGTVFKDHEYLEFLEFLAKPVENLPSAEIQLEKKEAERAGAPKNVPIVTPLMEYVRQKRVAKFGARRTVVNGKSSRKVGGISSKSPVSGSLKRGSEKRTSTMYVLKDSSKGFGGKDKPTFLVVSKHDDQLADKSDISASVSRDAAPERDSGGSGSTGIVKKKILLLKAKETSNERLLSCDATSLCFFALEVDRGANKLYDFLVWLVYEKRGKTNEVLFSVCSSQDALISSENSHSSATFRNNQQRDTKGRIVRSILLNKDPHQNQPSLGSQRELRTPALNQDRDKKLPRPPISQLLHKETNVFPEDKAAINDSHAVRTEKKERRTKNRDRPDRGVWTPIRRSEGSHASDDSLSSSASQTSQVVDSAEDAKNEISVTRGGNYRHNGSGRNSHYSVQNGYRNGGCRGSAYNVKDASGSSVVEGKPLKHGASSGYGTHEKQVWVQKSSSGS</sequence>
<evidence type="ECO:0000256" key="1">
    <source>
        <dbReference type="ARBA" id="ARBA00004123"/>
    </source>
</evidence>
<evidence type="ECO:0000313" key="7">
    <source>
        <dbReference type="EMBL" id="GER45915.1"/>
    </source>
</evidence>
<dbReference type="EMBL" id="BKCP01007404">
    <property type="protein sequence ID" value="GER45915.1"/>
    <property type="molecule type" value="Genomic_DNA"/>
</dbReference>
<evidence type="ECO:0000256" key="2">
    <source>
        <dbReference type="ARBA" id="ARBA00005991"/>
    </source>
</evidence>
<comment type="caution">
    <text evidence="7">The sequence shown here is derived from an EMBL/GenBank/DDBJ whole genome shotgun (WGS) entry which is preliminary data.</text>
</comment>
<dbReference type="InterPro" id="IPR005120">
    <property type="entry name" value="UPF3_dom"/>
</dbReference>
<feature type="compositionally biased region" description="Low complexity" evidence="5">
    <location>
        <begin position="476"/>
        <end position="490"/>
    </location>
</feature>
<feature type="region of interest" description="Disordered" evidence="5">
    <location>
        <begin position="537"/>
        <end position="574"/>
    </location>
</feature>
<dbReference type="AlphaFoldDB" id="A0A5A7QKP5"/>
<feature type="compositionally biased region" description="Polar residues" evidence="5">
    <location>
        <begin position="512"/>
        <end position="524"/>
    </location>
</feature>
<dbReference type="Pfam" id="PF03467">
    <property type="entry name" value="Smg4_UPF3"/>
    <property type="match status" value="1"/>
</dbReference>
<feature type="region of interest" description="Disordered" evidence="5">
    <location>
        <begin position="200"/>
        <end position="225"/>
    </location>
</feature>
<dbReference type="GO" id="GO:0005730">
    <property type="term" value="C:nucleolus"/>
    <property type="evidence" value="ECO:0007669"/>
    <property type="project" value="TreeGrafter"/>
</dbReference>
<feature type="domain" description="UPF3" evidence="6">
    <location>
        <begin position="25"/>
        <end position="185"/>
    </location>
</feature>
<dbReference type="GO" id="GO:0005737">
    <property type="term" value="C:cytoplasm"/>
    <property type="evidence" value="ECO:0007669"/>
    <property type="project" value="TreeGrafter"/>
</dbReference>
<feature type="region of interest" description="Disordered" evidence="5">
    <location>
        <begin position="261"/>
        <end position="281"/>
    </location>
</feature>
<organism evidence="7 8">
    <name type="scientific">Striga asiatica</name>
    <name type="common">Asiatic witchweed</name>
    <name type="synonym">Buchnera asiatica</name>
    <dbReference type="NCBI Taxonomy" id="4170"/>
    <lineage>
        <taxon>Eukaryota</taxon>
        <taxon>Viridiplantae</taxon>
        <taxon>Streptophyta</taxon>
        <taxon>Embryophyta</taxon>
        <taxon>Tracheophyta</taxon>
        <taxon>Spermatophyta</taxon>
        <taxon>Magnoliopsida</taxon>
        <taxon>eudicotyledons</taxon>
        <taxon>Gunneridae</taxon>
        <taxon>Pentapetalae</taxon>
        <taxon>asterids</taxon>
        <taxon>lamiids</taxon>
        <taxon>Lamiales</taxon>
        <taxon>Orobanchaceae</taxon>
        <taxon>Buchnereae</taxon>
        <taxon>Striga</taxon>
    </lineage>
</organism>
<gene>
    <name evidence="7" type="ORF">STAS_22909</name>
</gene>
<reference evidence="8" key="1">
    <citation type="journal article" date="2019" name="Curr. Biol.">
        <title>Genome Sequence of Striga asiatica Provides Insight into the Evolution of Plant Parasitism.</title>
        <authorList>
            <person name="Yoshida S."/>
            <person name="Kim S."/>
            <person name="Wafula E.K."/>
            <person name="Tanskanen J."/>
            <person name="Kim Y.M."/>
            <person name="Honaas L."/>
            <person name="Yang Z."/>
            <person name="Spallek T."/>
            <person name="Conn C.E."/>
            <person name="Ichihashi Y."/>
            <person name="Cheong K."/>
            <person name="Cui S."/>
            <person name="Der J.P."/>
            <person name="Gundlach H."/>
            <person name="Jiao Y."/>
            <person name="Hori C."/>
            <person name="Ishida J.K."/>
            <person name="Kasahara H."/>
            <person name="Kiba T."/>
            <person name="Kim M.S."/>
            <person name="Koo N."/>
            <person name="Laohavisit A."/>
            <person name="Lee Y.H."/>
            <person name="Lumba S."/>
            <person name="McCourt P."/>
            <person name="Mortimer J.C."/>
            <person name="Mutuku J.M."/>
            <person name="Nomura T."/>
            <person name="Sasaki-Sekimoto Y."/>
            <person name="Seto Y."/>
            <person name="Wang Y."/>
            <person name="Wakatake T."/>
            <person name="Sakakibara H."/>
            <person name="Demura T."/>
            <person name="Yamaguchi S."/>
            <person name="Yoneyama K."/>
            <person name="Manabe R.I."/>
            <person name="Nelson D.C."/>
            <person name="Schulman A.H."/>
            <person name="Timko M.P."/>
            <person name="dePamphilis C.W."/>
            <person name="Choi D."/>
            <person name="Shirasu K."/>
        </authorList>
    </citation>
    <scope>NUCLEOTIDE SEQUENCE [LARGE SCALE GENOMIC DNA]</scope>
    <source>
        <strain evidence="8">cv. UVA1</strain>
    </source>
</reference>
<feature type="compositionally biased region" description="Basic and acidic residues" evidence="5">
    <location>
        <begin position="422"/>
        <end position="459"/>
    </location>
</feature>
<dbReference type="Proteomes" id="UP000325081">
    <property type="component" value="Unassembled WGS sequence"/>
</dbReference>
<dbReference type="GO" id="GO:0003729">
    <property type="term" value="F:mRNA binding"/>
    <property type="evidence" value="ECO:0007669"/>
    <property type="project" value="TreeGrafter"/>
</dbReference>
<feature type="region of interest" description="Disordered" evidence="5">
    <location>
        <begin position="384"/>
        <end position="524"/>
    </location>
</feature>
<dbReference type="InterPro" id="IPR035979">
    <property type="entry name" value="RBD_domain_sf"/>
</dbReference>
<dbReference type="OrthoDB" id="18087at2759"/>
<dbReference type="SUPFAM" id="SSF54928">
    <property type="entry name" value="RNA-binding domain, RBD"/>
    <property type="match status" value="1"/>
</dbReference>
<keyword evidence="8" id="KW-1185">Reference proteome</keyword>
<evidence type="ECO:0000256" key="5">
    <source>
        <dbReference type="SAM" id="MobiDB-lite"/>
    </source>
</evidence>
<name>A0A5A7QKP5_STRAF</name>
<dbReference type="PANTHER" id="PTHR13112">
    <property type="entry name" value="UPF3 REGULATOR OF NONSENSE TRANSCRIPTS-LIKE PROTEIN"/>
    <property type="match status" value="1"/>
</dbReference>
<dbReference type="InterPro" id="IPR039722">
    <property type="entry name" value="Upf3"/>
</dbReference>
<keyword evidence="4" id="KW-0539">Nucleus</keyword>
<protein>
    <submittedName>
        <fullName evidence="7">Smg-4/UPF3 family protein</fullName>
    </submittedName>
</protein>
<evidence type="ECO:0000259" key="6">
    <source>
        <dbReference type="Pfam" id="PF03467"/>
    </source>
</evidence>
<comment type="similarity">
    <text evidence="2">Belongs to the RENT3 family.</text>
</comment>
<proteinExistence type="inferred from homology"/>
<comment type="subcellular location">
    <subcellularLocation>
        <location evidence="1">Nucleus</location>
    </subcellularLocation>
</comment>
<dbReference type="Gene3D" id="3.30.70.330">
    <property type="match status" value="1"/>
</dbReference>
<keyword evidence="3" id="KW-0866">Nonsense-mediated mRNA decay</keyword>
<dbReference type="GO" id="GO:0000184">
    <property type="term" value="P:nuclear-transcribed mRNA catabolic process, nonsense-mediated decay"/>
    <property type="evidence" value="ECO:0007669"/>
    <property type="project" value="UniProtKB-KW"/>
</dbReference>
<evidence type="ECO:0000256" key="3">
    <source>
        <dbReference type="ARBA" id="ARBA00023161"/>
    </source>
</evidence>
<feature type="compositionally biased region" description="Basic and acidic residues" evidence="5">
    <location>
        <begin position="466"/>
        <end position="475"/>
    </location>
</feature>